<dbReference type="PANTHER" id="PTHR15283">
    <property type="entry name" value="GREMLIN 1"/>
    <property type="match status" value="1"/>
</dbReference>
<dbReference type="Proteomes" id="UP001175271">
    <property type="component" value="Unassembled WGS sequence"/>
</dbReference>
<dbReference type="PROSITE" id="PS01225">
    <property type="entry name" value="CTCK_2"/>
    <property type="match status" value="1"/>
</dbReference>
<name>A0AA39HQX8_9BILA</name>
<evidence type="ECO:0000256" key="3">
    <source>
        <dbReference type="ARBA" id="ARBA00022729"/>
    </source>
</evidence>
<feature type="region of interest" description="Disordered" evidence="6">
    <location>
        <begin position="36"/>
        <end position="148"/>
    </location>
</feature>
<evidence type="ECO:0000256" key="1">
    <source>
        <dbReference type="ARBA" id="ARBA00004613"/>
    </source>
</evidence>
<keyword evidence="2" id="KW-0964">Secreted</keyword>
<feature type="compositionally biased region" description="Low complexity" evidence="6">
    <location>
        <begin position="208"/>
        <end position="222"/>
    </location>
</feature>
<sequence length="465" mass="52797">MVIGEFYQSYRFAASSTDAAITEKRRLASEWMEPPYNNHRRRISGDEGAGYQRRRPLLPPRLCSSSSSPSSSLNNRRSVFAVRTERQRLRPPTTIAPSPPSPLHHRAYLLLLPSSRRSSSPSDQHRNPLVASAPETTSAVSNDPFGPRAEEICRRAPCSSFDGDDKKATMRAESRVCRRWSLARPAPPEENSAPIPRCTANNKMTCQPAFSKPSASSATSSEDPPRPRIARIRERPLPDRDAFFLSLRRSLLFALLVLVLLAAQGSLARAQEDDSGPHEYRVDTPTDLQRNQTAFKNLPPGRETFGMLHGERVIEPLLDSRNGRREKWLQRHKNRKEKNERRGRKRLKGDQKENFLLTRQEMPKFENSCVGVKITQRVRMAGCLSRVVHNRYCHGSCTSVFIPRLRAKKLKATFESCSACLPSDYDRVEVKLECPNRKESPVIVRRVIKVKKCSCLSQCEIKRDT</sequence>
<evidence type="ECO:0000256" key="2">
    <source>
        <dbReference type="ARBA" id="ARBA00022525"/>
    </source>
</evidence>
<evidence type="ECO:0000313" key="8">
    <source>
        <dbReference type="EMBL" id="KAK0410425.1"/>
    </source>
</evidence>
<feature type="compositionally biased region" description="Low complexity" evidence="6">
    <location>
        <begin position="60"/>
        <end position="78"/>
    </location>
</feature>
<dbReference type="GO" id="GO:0038098">
    <property type="term" value="P:sequestering of BMP from receptor via BMP binding"/>
    <property type="evidence" value="ECO:0007669"/>
    <property type="project" value="TreeGrafter"/>
</dbReference>
<keyword evidence="9" id="KW-1185">Reference proteome</keyword>
<evidence type="ECO:0000259" key="7">
    <source>
        <dbReference type="PROSITE" id="PS01225"/>
    </source>
</evidence>
<evidence type="ECO:0000256" key="5">
    <source>
        <dbReference type="PROSITE-ProRule" id="PRU00039"/>
    </source>
</evidence>
<protein>
    <recommendedName>
        <fullName evidence="7">CTCK domain-containing protein</fullName>
    </recommendedName>
</protein>
<evidence type="ECO:0000256" key="6">
    <source>
        <dbReference type="SAM" id="MobiDB-lite"/>
    </source>
</evidence>
<dbReference type="InterPro" id="IPR006207">
    <property type="entry name" value="Cys_knot_C"/>
</dbReference>
<keyword evidence="4" id="KW-1015">Disulfide bond</keyword>
<feature type="region of interest" description="Disordered" evidence="6">
    <location>
        <begin position="329"/>
        <end position="351"/>
    </location>
</feature>
<comment type="subcellular location">
    <subcellularLocation>
        <location evidence="1">Secreted</location>
    </subcellularLocation>
</comment>
<evidence type="ECO:0000256" key="4">
    <source>
        <dbReference type="ARBA" id="ARBA00023157"/>
    </source>
</evidence>
<dbReference type="GO" id="GO:0036122">
    <property type="term" value="F:BMP binding"/>
    <property type="evidence" value="ECO:0007669"/>
    <property type="project" value="TreeGrafter"/>
</dbReference>
<dbReference type="PANTHER" id="PTHR15283:SF4">
    <property type="entry name" value="BURSICON"/>
    <property type="match status" value="1"/>
</dbReference>
<proteinExistence type="predicted"/>
<gene>
    <name evidence="8" type="ORF">QR680_005125</name>
</gene>
<dbReference type="AlphaFoldDB" id="A0AA39HQX8"/>
<keyword evidence="3" id="KW-0732">Signal</keyword>
<feature type="compositionally biased region" description="Low complexity" evidence="6">
    <location>
        <begin position="109"/>
        <end position="122"/>
    </location>
</feature>
<dbReference type="EMBL" id="JAUCMV010000003">
    <property type="protein sequence ID" value="KAK0410425.1"/>
    <property type="molecule type" value="Genomic_DNA"/>
</dbReference>
<dbReference type="GO" id="GO:0048018">
    <property type="term" value="F:receptor ligand activity"/>
    <property type="evidence" value="ECO:0007669"/>
    <property type="project" value="TreeGrafter"/>
</dbReference>
<organism evidence="8 9">
    <name type="scientific">Steinernema hermaphroditum</name>
    <dbReference type="NCBI Taxonomy" id="289476"/>
    <lineage>
        <taxon>Eukaryota</taxon>
        <taxon>Metazoa</taxon>
        <taxon>Ecdysozoa</taxon>
        <taxon>Nematoda</taxon>
        <taxon>Chromadorea</taxon>
        <taxon>Rhabditida</taxon>
        <taxon>Tylenchina</taxon>
        <taxon>Panagrolaimomorpha</taxon>
        <taxon>Strongyloidoidea</taxon>
        <taxon>Steinernematidae</taxon>
        <taxon>Steinernema</taxon>
    </lineage>
</organism>
<dbReference type="GO" id="GO:0005615">
    <property type="term" value="C:extracellular space"/>
    <property type="evidence" value="ECO:0007669"/>
    <property type="project" value="TreeGrafter"/>
</dbReference>
<dbReference type="InterPro" id="IPR029034">
    <property type="entry name" value="Cystine-knot_cytokine"/>
</dbReference>
<comment type="caution">
    <text evidence="8">The sequence shown here is derived from an EMBL/GenBank/DDBJ whole genome shotgun (WGS) entry which is preliminary data.</text>
</comment>
<reference evidence="8" key="1">
    <citation type="submission" date="2023-06" db="EMBL/GenBank/DDBJ databases">
        <title>Genomic analysis of the entomopathogenic nematode Steinernema hermaphroditum.</title>
        <authorList>
            <person name="Schwarz E.M."/>
            <person name="Heppert J.K."/>
            <person name="Baniya A."/>
            <person name="Schwartz H.T."/>
            <person name="Tan C.-H."/>
            <person name="Antoshechkin I."/>
            <person name="Sternberg P.W."/>
            <person name="Goodrich-Blair H."/>
            <person name="Dillman A.R."/>
        </authorList>
    </citation>
    <scope>NUCLEOTIDE SEQUENCE</scope>
    <source>
        <strain evidence="8">PS9179</strain>
        <tissue evidence="8">Whole animal</tissue>
    </source>
</reference>
<feature type="region of interest" description="Disordered" evidence="6">
    <location>
        <begin position="185"/>
        <end position="228"/>
    </location>
</feature>
<evidence type="ECO:0000313" key="9">
    <source>
        <dbReference type="Proteomes" id="UP001175271"/>
    </source>
</evidence>
<dbReference type="InterPro" id="IPR004133">
    <property type="entry name" value="DAN_dom"/>
</dbReference>
<dbReference type="GO" id="GO:0009887">
    <property type="term" value="P:animal organ morphogenesis"/>
    <property type="evidence" value="ECO:0007669"/>
    <property type="project" value="TreeGrafter"/>
</dbReference>
<comment type="caution">
    <text evidence="5">Lacks conserved residue(s) required for the propagation of feature annotation.</text>
</comment>
<feature type="domain" description="CTCK" evidence="7">
    <location>
        <begin position="369"/>
        <end position="460"/>
    </location>
</feature>
<dbReference type="Pfam" id="PF03045">
    <property type="entry name" value="DAN"/>
    <property type="match status" value="1"/>
</dbReference>
<feature type="compositionally biased region" description="Basic residues" evidence="6">
    <location>
        <begin position="330"/>
        <end position="347"/>
    </location>
</feature>
<dbReference type="SMART" id="SM00041">
    <property type="entry name" value="CT"/>
    <property type="match status" value="1"/>
</dbReference>
<accession>A0AA39HQX8</accession>
<dbReference type="Gene3D" id="2.10.90.10">
    <property type="entry name" value="Cystine-knot cytokines"/>
    <property type="match status" value="1"/>
</dbReference>